<organism evidence="6 7">
    <name type="scientific">Lagenidium giganteum</name>
    <dbReference type="NCBI Taxonomy" id="4803"/>
    <lineage>
        <taxon>Eukaryota</taxon>
        <taxon>Sar</taxon>
        <taxon>Stramenopiles</taxon>
        <taxon>Oomycota</taxon>
        <taxon>Peronosporomycetes</taxon>
        <taxon>Pythiales</taxon>
        <taxon>Pythiaceae</taxon>
    </lineage>
</organism>
<feature type="transmembrane region" description="Helical" evidence="5">
    <location>
        <begin position="173"/>
        <end position="195"/>
    </location>
</feature>
<keyword evidence="3 5" id="KW-1133">Transmembrane helix</keyword>
<feature type="transmembrane region" description="Helical" evidence="5">
    <location>
        <begin position="202"/>
        <end position="223"/>
    </location>
</feature>
<dbReference type="PANTHER" id="PTHR11040">
    <property type="entry name" value="ZINC/IRON TRANSPORTER"/>
    <property type="match status" value="1"/>
</dbReference>
<feature type="transmembrane region" description="Helical" evidence="5">
    <location>
        <begin position="388"/>
        <end position="411"/>
    </location>
</feature>
<feature type="transmembrane region" description="Helical" evidence="5">
    <location>
        <begin position="313"/>
        <end position="334"/>
    </location>
</feature>
<feature type="transmembrane region" description="Helical" evidence="5">
    <location>
        <begin position="600"/>
        <end position="623"/>
    </location>
</feature>
<feature type="transmembrane region" description="Helical" evidence="5">
    <location>
        <begin position="12"/>
        <end position="34"/>
    </location>
</feature>
<dbReference type="EMBL" id="DAKRPA010000006">
    <property type="protein sequence ID" value="DBA04662.1"/>
    <property type="molecule type" value="Genomic_DNA"/>
</dbReference>
<evidence type="ECO:0000256" key="2">
    <source>
        <dbReference type="ARBA" id="ARBA00022692"/>
    </source>
</evidence>
<feature type="transmembrane region" description="Helical" evidence="5">
    <location>
        <begin position="63"/>
        <end position="84"/>
    </location>
</feature>
<feature type="transmembrane region" description="Helical" evidence="5">
    <location>
        <begin position="346"/>
        <end position="368"/>
    </location>
</feature>
<feature type="transmembrane region" description="Helical" evidence="5">
    <location>
        <begin position="235"/>
        <end position="253"/>
    </location>
</feature>
<accession>A0AAV2ZIF5</accession>
<protein>
    <recommendedName>
        <fullName evidence="8">Zinc transporter</fullName>
    </recommendedName>
</protein>
<evidence type="ECO:0008006" key="8">
    <source>
        <dbReference type="Google" id="ProtNLM"/>
    </source>
</evidence>
<feature type="transmembrane region" description="Helical" evidence="5">
    <location>
        <begin position="537"/>
        <end position="559"/>
    </location>
</feature>
<evidence type="ECO:0000256" key="1">
    <source>
        <dbReference type="ARBA" id="ARBA00004141"/>
    </source>
</evidence>
<keyword evidence="7" id="KW-1185">Reference proteome</keyword>
<dbReference type="NCBIfam" id="NF003243">
    <property type="entry name" value="PRK04201.1"/>
    <property type="match status" value="1"/>
</dbReference>
<dbReference type="InterPro" id="IPR003689">
    <property type="entry name" value="ZIP"/>
</dbReference>
<evidence type="ECO:0000256" key="5">
    <source>
        <dbReference type="SAM" id="Phobius"/>
    </source>
</evidence>
<feature type="transmembrane region" description="Helical" evidence="5">
    <location>
        <begin position="265"/>
        <end position="290"/>
    </location>
</feature>
<name>A0AAV2ZIF5_9STRA</name>
<reference evidence="6" key="1">
    <citation type="submission" date="2022-11" db="EMBL/GenBank/DDBJ databases">
        <authorList>
            <person name="Morgan W.R."/>
            <person name="Tartar A."/>
        </authorList>
    </citation>
    <scope>NUCLEOTIDE SEQUENCE</scope>
    <source>
        <strain evidence="6">ARSEF 373</strain>
    </source>
</reference>
<dbReference type="PANTHER" id="PTHR11040:SF210">
    <property type="entry name" value="ZINC-REGULATED TRANSPORTER 3"/>
    <property type="match status" value="1"/>
</dbReference>
<evidence type="ECO:0000256" key="3">
    <source>
        <dbReference type="ARBA" id="ARBA00022989"/>
    </source>
</evidence>
<gene>
    <name evidence="6" type="ORF">N0F65_012245</name>
</gene>
<dbReference type="Pfam" id="PF02535">
    <property type="entry name" value="Zip"/>
    <property type="match status" value="2"/>
</dbReference>
<feature type="transmembrane region" description="Helical" evidence="5">
    <location>
        <begin position="137"/>
        <end position="153"/>
    </location>
</feature>
<evidence type="ECO:0000313" key="7">
    <source>
        <dbReference type="Proteomes" id="UP001146120"/>
    </source>
</evidence>
<sequence length="625" mass="66063">MVIFSKRLVYLANPISLAVALSMSSGVMMFISLVEIFGESVHLFTEGVKTEGMSDETADGHGWLLATACFGAGIALIYFIDFIVHKISPEVEATEIENLENLEALRDSMTREKSPAHFVEAQTPKEKVLVEETKGQLIRMGVLSAIAIGIHNIPEGIATYVGAMRNTKVGFSLAIGIALHNIPEGIAVAAPIYFATGSRKRGIMWCVISALAEPLGAVLAWAAIGDGMDPISEGILFGLVCGIMVCICIKELYPTAYKFAKGRTHLVAAGSFIGMFIMVTSLILFGYAVVNHTAGLNGMSVGMSVASGSDNNVALAFLLTTAAGFATVVGGFIVFSKRLLSAANPLSLAVALSVSAGVMLFISLVELFNNAVTNFAEGIKDNKKTPEMINGCAWLYATLFFSGGIVLIYVIDVIVHKLTPAAEQHEIEHLNLPQVLAAEERKKLAEKQGDGKVESANEQEDEVVNDGTRAHLKRMGILSAIAIGIHNIPEGIATYVGSTQNSKVGFSLAVGIGLHNIPEGIAVAAPIYFATGSRWRGIFWCVVSAMAEPFGGVLAWLAIGDGVNPVVQGALFGVVCGIMVCISVKELLPTAIKLAGPNTAVVTLGVFLGMFIMVTSMVLFAFAGT</sequence>
<keyword evidence="4 5" id="KW-0472">Membrane</keyword>
<dbReference type="Proteomes" id="UP001146120">
    <property type="component" value="Unassembled WGS sequence"/>
</dbReference>
<dbReference type="GO" id="GO:0016020">
    <property type="term" value="C:membrane"/>
    <property type="evidence" value="ECO:0007669"/>
    <property type="project" value="UniProtKB-SubCell"/>
</dbReference>
<evidence type="ECO:0000256" key="4">
    <source>
        <dbReference type="ARBA" id="ARBA00023136"/>
    </source>
</evidence>
<proteinExistence type="predicted"/>
<comment type="subcellular location">
    <subcellularLocation>
        <location evidence="1">Membrane</location>
        <topology evidence="1">Multi-pass membrane protein</topology>
    </subcellularLocation>
</comment>
<evidence type="ECO:0000313" key="6">
    <source>
        <dbReference type="EMBL" id="DBA04662.1"/>
    </source>
</evidence>
<dbReference type="GO" id="GO:0005385">
    <property type="term" value="F:zinc ion transmembrane transporter activity"/>
    <property type="evidence" value="ECO:0007669"/>
    <property type="project" value="TreeGrafter"/>
</dbReference>
<feature type="transmembrane region" description="Helical" evidence="5">
    <location>
        <begin position="565"/>
        <end position="588"/>
    </location>
</feature>
<keyword evidence="2 5" id="KW-0812">Transmembrane</keyword>
<comment type="caution">
    <text evidence="6">The sequence shown here is derived from an EMBL/GenBank/DDBJ whole genome shotgun (WGS) entry which is preliminary data.</text>
</comment>
<dbReference type="AlphaFoldDB" id="A0AAV2ZIF5"/>
<reference evidence="6" key="2">
    <citation type="journal article" date="2023" name="Microbiol Resour">
        <title>Decontamination and Annotation of the Draft Genome Sequence of the Oomycete Lagenidium giganteum ARSEF 373.</title>
        <authorList>
            <person name="Morgan W.R."/>
            <person name="Tartar A."/>
        </authorList>
    </citation>
    <scope>NUCLEOTIDE SEQUENCE</scope>
    <source>
        <strain evidence="6">ARSEF 373</strain>
    </source>
</reference>